<dbReference type="SUPFAM" id="SSF48208">
    <property type="entry name" value="Six-hairpin glycosidases"/>
    <property type="match status" value="1"/>
</dbReference>
<dbReference type="EMBL" id="BAABAE010000003">
    <property type="protein sequence ID" value="GAA3739182.1"/>
    <property type="molecule type" value="Genomic_DNA"/>
</dbReference>
<dbReference type="Proteomes" id="UP001501004">
    <property type="component" value="Unassembled WGS sequence"/>
</dbReference>
<dbReference type="SUPFAM" id="SSF52833">
    <property type="entry name" value="Thioredoxin-like"/>
    <property type="match status" value="1"/>
</dbReference>
<dbReference type="PANTHER" id="PTHR42899">
    <property type="entry name" value="SPERMATOGENESIS-ASSOCIATED PROTEIN 20"/>
    <property type="match status" value="1"/>
</dbReference>
<dbReference type="Pfam" id="PF03190">
    <property type="entry name" value="Thioredox_DsbH"/>
    <property type="match status" value="1"/>
</dbReference>
<protein>
    <submittedName>
        <fullName evidence="2">Thioredoxin domain-containing protein</fullName>
    </submittedName>
</protein>
<dbReference type="Gene3D" id="3.40.30.10">
    <property type="entry name" value="Glutaredoxin"/>
    <property type="match status" value="1"/>
</dbReference>
<reference evidence="3" key="1">
    <citation type="journal article" date="2019" name="Int. J. Syst. Evol. Microbiol.">
        <title>The Global Catalogue of Microorganisms (GCM) 10K type strain sequencing project: providing services to taxonomists for standard genome sequencing and annotation.</title>
        <authorList>
            <consortium name="The Broad Institute Genomics Platform"/>
            <consortium name="The Broad Institute Genome Sequencing Center for Infectious Disease"/>
            <person name="Wu L."/>
            <person name="Ma J."/>
        </authorList>
    </citation>
    <scope>NUCLEOTIDE SEQUENCE [LARGE SCALE GENOMIC DNA]</scope>
    <source>
        <strain evidence="3">JCM 16949</strain>
    </source>
</reference>
<dbReference type="InterPro" id="IPR036249">
    <property type="entry name" value="Thioredoxin-like_sf"/>
</dbReference>
<name>A0ABP7FGD5_9MICO</name>
<evidence type="ECO:0000259" key="1">
    <source>
        <dbReference type="Pfam" id="PF03190"/>
    </source>
</evidence>
<dbReference type="PIRSF" id="PIRSF006402">
    <property type="entry name" value="UCP006402_thioredoxin"/>
    <property type="match status" value="1"/>
</dbReference>
<evidence type="ECO:0000313" key="3">
    <source>
        <dbReference type="Proteomes" id="UP001501004"/>
    </source>
</evidence>
<feature type="domain" description="Spermatogenesis-associated protein 20-like TRX" evidence="1">
    <location>
        <begin position="3"/>
        <end position="163"/>
    </location>
</feature>
<dbReference type="RefSeq" id="WP_344755016.1">
    <property type="nucleotide sequence ID" value="NZ_BAABAE010000003.1"/>
</dbReference>
<dbReference type="InterPro" id="IPR024705">
    <property type="entry name" value="Ssp411"/>
</dbReference>
<dbReference type="InterPro" id="IPR008928">
    <property type="entry name" value="6-hairpin_glycosidase_sf"/>
</dbReference>
<dbReference type="CDD" id="cd02955">
    <property type="entry name" value="SSP411"/>
    <property type="match status" value="1"/>
</dbReference>
<accession>A0ABP7FGD5</accession>
<gene>
    <name evidence="2" type="ORF">GCM10022239_13420</name>
</gene>
<dbReference type="InterPro" id="IPR004879">
    <property type="entry name" value="Ssp411-like_TRX"/>
</dbReference>
<sequence length="619" mass="65952">MPNVLAEALSPYLRQHADNPVDWQQWGPEPFAEAARRDVPVFVSIGYSTCHWCHVMARESFSDPAIARLLNANFVSIKVDREEHPEVDAGYLAAASAFTPNLGWPLNVFVTPAGQAFFAGTYWPPDAMAGHPSFRQVLDGVTDAWANRRAEVESNAADVAAAIRGHAAHPAAALPDRAELDKVVDLLAANEDRQFGGFGSAPKFPVVPVLDFLLEHGSPESIALADRTLTAIADSGLRDRVEGGFFRYATRRDWTEPHYERMLYDNAGLLRAYSLLAVQVPERADLAREAAEGIVSFLMRTMRLPGGFASAQNSESFVDGYLTEGDYYSLSAEDRAAQPDPALDEKVLTGWNGLAIGALASAGHRFGRDDWLDAARDAATTILASQVKESGELVRATLAGNPSAARATLEDYGLLARGLLQLAQATGELRWAGEARRLVDACTTDEGFAIPGGGDPTLAGFGIDAGVDPTEGALPSGTSALAEASYLLYLLRGEREYLRQSGRAMERLAGPAVRQPLGFGSALAVMSALASPVTQLVVVTDDPDAALADAARGWFEAGGVSVTVSASGAAEWSDAGFELFEGRSLHDGLPTAYLCSDFVCRLPVTDVSGLVGLGMRAEP</sequence>
<dbReference type="PANTHER" id="PTHR42899:SF1">
    <property type="entry name" value="SPERMATOGENESIS-ASSOCIATED PROTEIN 20"/>
    <property type="match status" value="1"/>
</dbReference>
<evidence type="ECO:0000313" key="2">
    <source>
        <dbReference type="EMBL" id="GAA3739182.1"/>
    </source>
</evidence>
<organism evidence="2 3">
    <name type="scientific">Leifsonella bigeumensis</name>
    <dbReference type="NCBI Taxonomy" id="433643"/>
    <lineage>
        <taxon>Bacteria</taxon>
        <taxon>Bacillati</taxon>
        <taxon>Actinomycetota</taxon>
        <taxon>Actinomycetes</taxon>
        <taxon>Micrococcales</taxon>
        <taxon>Microbacteriaceae</taxon>
        <taxon>Leifsonella</taxon>
    </lineage>
</organism>
<proteinExistence type="predicted"/>
<keyword evidence="3" id="KW-1185">Reference proteome</keyword>
<comment type="caution">
    <text evidence="2">The sequence shown here is derived from an EMBL/GenBank/DDBJ whole genome shotgun (WGS) entry which is preliminary data.</text>
</comment>